<evidence type="ECO:0000313" key="1">
    <source>
        <dbReference type="EMBL" id="KKK81551.1"/>
    </source>
</evidence>
<gene>
    <name evidence="1" type="ORF">LCGC14_2812300</name>
</gene>
<protein>
    <submittedName>
        <fullName evidence="1">Uncharacterized protein</fullName>
    </submittedName>
</protein>
<dbReference type="EMBL" id="LAZR01053072">
    <property type="protein sequence ID" value="KKK81551.1"/>
    <property type="molecule type" value="Genomic_DNA"/>
</dbReference>
<name>A0A0F9BAV4_9ZZZZ</name>
<organism evidence="1">
    <name type="scientific">marine sediment metagenome</name>
    <dbReference type="NCBI Taxonomy" id="412755"/>
    <lineage>
        <taxon>unclassified sequences</taxon>
        <taxon>metagenomes</taxon>
        <taxon>ecological metagenomes</taxon>
    </lineage>
</organism>
<comment type="caution">
    <text evidence="1">The sequence shown here is derived from an EMBL/GenBank/DDBJ whole genome shotgun (WGS) entry which is preliminary data.</text>
</comment>
<dbReference type="AlphaFoldDB" id="A0A0F9BAV4"/>
<feature type="non-terminal residue" evidence="1">
    <location>
        <position position="1"/>
    </location>
</feature>
<accession>A0A0F9BAV4</accession>
<proteinExistence type="predicted"/>
<sequence>SVFAIIYVIPRLTQDKGLVLKSATLSAYIFQPTPSHVGNKPSRTSLQHMVQQFVVLTE</sequence>
<reference evidence="1" key="1">
    <citation type="journal article" date="2015" name="Nature">
        <title>Complex archaea that bridge the gap between prokaryotes and eukaryotes.</title>
        <authorList>
            <person name="Spang A."/>
            <person name="Saw J.H."/>
            <person name="Jorgensen S.L."/>
            <person name="Zaremba-Niedzwiedzka K."/>
            <person name="Martijn J."/>
            <person name="Lind A.E."/>
            <person name="van Eijk R."/>
            <person name="Schleper C."/>
            <person name="Guy L."/>
            <person name="Ettema T.J."/>
        </authorList>
    </citation>
    <scope>NUCLEOTIDE SEQUENCE</scope>
</reference>